<feature type="domain" description="FecR protein" evidence="2">
    <location>
        <begin position="120"/>
        <end position="212"/>
    </location>
</feature>
<accession>A0AAP2GMD5</accession>
<dbReference type="PANTHER" id="PTHR30273:SF2">
    <property type="entry name" value="PROTEIN FECR"/>
    <property type="match status" value="1"/>
</dbReference>
<feature type="domain" description="Protein FecR C-terminal" evidence="3">
    <location>
        <begin position="268"/>
        <end position="335"/>
    </location>
</feature>
<protein>
    <submittedName>
        <fullName evidence="4">FecR domain-containing protein</fullName>
    </submittedName>
</protein>
<dbReference type="Pfam" id="PF04773">
    <property type="entry name" value="FecR"/>
    <property type="match status" value="1"/>
</dbReference>
<evidence type="ECO:0000313" key="4">
    <source>
        <dbReference type="EMBL" id="MBT1695515.1"/>
    </source>
</evidence>
<dbReference type="Gene3D" id="2.60.120.1440">
    <property type="match status" value="1"/>
</dbReference>
<evidence type="ECO:0000259" key="3">
    <source>
        <dbReference type="Pfam" id="PF16344"/>
    </source>
</evidence>
<dbReference type="PANTHER" id="PTHR30273">
    <property type="entry name" value="PERIPLASMIC SIGNAL SENSOR AND SIGMA FACTOR ACTIVATOR FECR-RELATED"/>
    <property type="match status" value="1"/>
</dbReference>
<dbReference type="AlphaFoldDB" id="A0AAP2GMD5"/>
<organism evidence="4 5">
    <name type="scientific">Chryseosolibacter histidini</name>
    <dbReference type="NCBI Taxonomy" id="2782349"/>
    <lineage>
        <taxon>Bacteria</taxon>
        <taxon>Pseudomonadati</taxon>
        <taxon>Bacteroidota</taxon>
        <taxon>Cytophagia</taxon>
        <taxon>Cytophagales</taxon>
        <taxon>Chryseotaleaceae</taxon>
        <taxon>Chryseosolibacter</taxon>
    </lineage>
</organism>
<dbReference type="InterPro" id="IPR006860">
    <property type="entry name" value="FecR"/>
</dbReference>
<dbReference type="EMBL" id="JAHESF010000001">
    <property type="protein sequence ID" value="MBT1695515.1"/>
    <property type="molecule type" value="Genomic_DNA"/>
</dbReference>
<dbReference type="InterPro" id="IPR032508">
    <property type="entry name" value="FecR_C"/>
</dbReference>
<sequence length="342" mass="38128">MEQKDFLVILKKYRNGTATPDEKKLVDEWCMAMEAANPVHIPEDSELKQEDWSNVAQHIRNTNRLKKSGRTRLLWYSTGIAASLLIGCAAYFLVVDRQQTEIIASADVESSVPSDLKRVVNTQNTAHVAVLPDGSEVTLAPASELRFSKSFDGSQREVYLEGEAFFKVSHDATRPFLVYASQVVTKVLGTSFTVKAFKEEKNITVAVRTGKVSVYTHRDREVKNADGPAGIILTPNQQVVYNKKENTIARMIVDSPQRIIPDEEVKRMRLEEATVSEILAAIEKVYGVDIVYDDQVFASCILTTSIYDGDLYNRLEAICGAIDATFQVEEDRIVVTGPGCKN</sequence>
<evidence type="ECO:0000256" key="1">
    <source>
        <dbReference type="SAM" id="Phobius"/>
    </source>
</evidence>
<dbReference type="RefSeq" id="WP_254159916.1">
    <property type="nucleotide sequence ID" value="NZ_JAHESF010000001.1"/>
</dbReference>
<feature type="transmembrane region" description="Helical" evidence="1">
    <location>
        <begin position="73"/>
        <end position="94"/>
    </location>
</feature>
<keyword evidence="1" id="KW-0812">Transmembrane</keyword>
<dbReference type="PIRSF" id="PIRSF018266">
    <property type="entry name" value="FecR"/>
    <property type="match status" value="1"/>
</dbReference>
<dbReference type="GO" id="GO:0016989">
    <property type="term" value="F:sigma factor antagonist activity"/>
    <property type="evidence" value="ECO:0007669"/>
    <property type="project" value="TreeGrafter"/>
</dbReference>
<evidence type="ECO:0000313" key="5">
    <source>
        <dbReference type="Proteomes" id="UP001319200"/>
    </source>
</evidence>
<reference evidence="4 5" key="1">
    <citation type="submission" date="2021-05" db="EMBL/GenBank/DDBJ databases">
        <title>A Polyphasic approach of four new species of the genus Ohtaekwangia: Ohtaekwangia histidinii sp. nov., Ohtaekwangia cretensis sp. nov., Ohtaekwangia indiensis sp. nov., Ohtaekwangia reichenbachii sp. nov. from diverse environment.</title>
        <authorList>
            <person name="Octaviana S."/>
        </authorList>
    </citation>
    <scope>NUCLEOTIDE SEQUENCE [LARGE SCALE GENOMIC DNA]</scope>
    <source>
        <strain evidence="4 5">PWU4</strain>
    </source>
</reference>
<keyword evidence="1" id="KW-0472">Membrane</keyword>
<proteinExistence type="predicted"/>
<keyword evidence="5" id="KW-1185">Reference proteome</keyword>
<keyword evidence="1" id="KW-1133">Transmembrane helix</keyword>
<evidence type="ECO:0000259" key="2">
    <source>
        <dbReference type="Pfam" id="PF04773"/>
    </source>
</evidence>
<gene>
    <name evidence="4" type="ORF">KK083_01420</name>
</gene>
<dbReference type="Pfam" id="PF16344">
    <property type="entry name" value="FecR_C"/>
    <property type="match status" value="1"/>
</dbReference>
<comment type="caution">
    <text evidence="4">The sequence shown here is derived from an EMBL/GenBank/DDBJ whole genome shotgun (WGS) entry which is preliminary data.</text>
</comment>
<name>A0AAP2GMD5_9BACT</name>
<dbReference type="InterPro" id="IPR012373">
    <property type="entry name" value="Ferrdict_sens_TM"/>
</dbReference>
<dbReference type="Gene3D" id="3.55.50.30">
    <property type="match status" value="1"/>
</dbReference>
<dbReference type="Proteomes" id="UP001319200">
    <property type="component" value="Unassembled WGS sequence"/>
</dbReference>